<proteinExistence type="predicted"/>
<keyword evidence="1" id="KW-1185">Reference proteome</keyword>
<reference evidence="2" key="2">
    <citation type="submission" date="2020-10" db="UniProtKB">
        <authorList>
            <consortium name="WormBaseParasite"/>
        </authorList>
    </citation>
    <scope>IDENTIFICATION</scope>
</reference>
<evidence type="ECO:0000313" key="1">
    <source>
        <dbReference type="Proteomes" id="UP000492821"/>
    </source>
</evidence>
<organism evidence="1 2">
    <name type="scientific">Panagrellus redivivus</name>
    <name type="common">Microworm</name>
    <dbReference type="NCBI Taxonomy" id="6233"/>
    <lineage>
        <taxon>Eukaryota</taxon>
        <taxon>Metazoa</taxon>
        <taxon>Ecdysozoa</taxon>
        <taxon>Nematoda</taxon>
        <taxon>Chromadorea</taxon>
        <taxon>Rhabditida</taxon>
        <taxon>Tylenchina</taxon>
        <taxon>Panagrolaimomorpha</taxon>
        <taxon>Panagrolaimoidea</taxon>
        <taxon>Panagrolaimidae</taxon>
        <taxon>Panagrellus</taxon>
    </lineage>
</organism>
<accession>A0A7E4W8F8</accession>
<evidence type="ECO:0000313" key="2">
    <source>
        <dbReference type="WBParaSite" id="Pan_g7877.t1"/>
    </source>
</evidence>
<dbReference type="Proteomes" id="UP000492821">
    <property type="component" value="Unassembled WGS sequence"/>
</dbReference>
<protein>
    <submittedName>
        <fullName evidence="2">Uncharacterized protein</fullName>
    </submittedName>
</protein>
<dbReference type="WBParaSite" id="Pan_g7877.t1">
    <property type="protein sequence ID" value="Pan_g7877.t1"/>
    <property type="gene ID" value="Pan_g7877"/>
</dbReference>
<sequence length="74" mass="8314">MHEYFKGTLPPSEDANAKDEGRLLSGFVSTQSSSCEMRGFDEDQYGTLGLRALEHSHDLPNPDAKFGTDFLMMW</sequence>
<dbReference type="AlphaFoldDB" id="A0A7E4W8F8"/>
<name>A0A7E4W8F8_PANRE</name>
<reference evidence="1" key="1">
    <citation type="journal article" date="2013" name="Genetics">
        <title>The draft genome and transcriptome of Panagrellus redivivus are shaped by the harsh demands of a free-living lifestyle.</title>
        <authorList>
            <person name="Srinivasan J."/>
            <person name="Dillman A.R."/>
            <person name="Macchietto M.G."/>
            <person name="Heikkinen L."/>
            <person name="Lakso M."/>
            <person name="Fracchia K.M."/>
            <person name="Antoshechkin I."/>
            <person name="Mortazavi A."/>
            <person name="Wong G."/>
            <person name="Sternberg P.W."/>
        </authorList>
    </citation>
    <scope>NUCLEOTIDE SEQUENCE [LARGE SCALE GENOMIC DNA]</scope>
    <source>
        <strain evidence="1">MT8872</strain>
    </source>
</reference>